<dbReference type="EMBL" id="JBBPBM010000004">
    <property type="protein sequence ID" value="KAK8589843.1"/>
    <property type="molecule type" value="Genomic_DNA"/>
</dbReference>
<evidence type="ECO:0000256" key="1">
    <source>
        <dbReference type="SAM" id="SignalP"/>
    </source>
</evidence>
<dbReference type="PANTHER" id="PTHR47723">
    <property type="entry name" value="OS05G0353850 PROTEIN"/>
    <property type="match status" value="1"/>
</dbReference>
<dbReference type="InterPro" id="IPR053151">
    <property type="entry name" value="RNase_H-like"/>
</dbReference>
<accession>A0ABR2G0T8</accession>
<dbReference type="CDD" id="cd06222">
    <property type="entry name" value="RNase_H_like"/>
    <property type="match status" value="1"/>
</dbReference>
<evidence type="ECO:0000259" key="2">
    <source>
        <dbReference type="Pfam" id="PF13456"/>
    </source>
</evidence>
<evidence type="ECO:0000313" key="3">
    <source>
        <dbReference type="EMBL" id="KAK8589843.1"/>
    </source>
</evidence>
<gene>
    <name evidence="3" type="ORF">V6N12_024234</name>
</gene>
<dbReference type="Pfam" id="PF13456">
    <property type="entry name" value="RVT_3"/>
    <property type="match status" value="1"/>
</dbReference>
<reference evidence="3 4" key="1">
    <citation type="journal article" date="2024" name="G3 (Bethesda)">
        <title>Genome assembly of Hibiscus sabdariffa L. provides insights into metabolisms of medicinal natural products.</title>
        <authorList>
            <person name="Kim T."/>
        </authorList>
    </citation>
    <scope>NUCLEOTIDE SEQUENCE [LARGE SCALE GENOMIC DNA]</scope>
    <source>
        <strain evidence="3">TK-2024</strain>
        <tissue evidence="3">Old leaves</tissue>
    </source>
</reference>
<dbReference type="Gene3D" id="3.30.420.10">
    <property type="entry name" value="Ribonuclease H-like superfamily/Ribonuclease H"/>
    <property type="match status" value="1"/>
</dbReference>
<feature type="domain" description="RNase H type-1" evidence="2">
    <location>
        <begin position="7"/>
        <end position="90"/>
    </location>
</feature>
<keyword evidence="4" id="KW-1185">Reference proteome</keyword>
<feature type="signal peptide" evidence="1">
    <location>
        <begin position="1"/>
        <end position="15"/>
    </location>
</feature>
<keyword evidence="1" id="KW-0732">Signal</keyword>
<dbReference type="Proteomes" id="UP001472677">
    <property type="component" value="Unassembled WGS sequence"/>
</dbReference>
<dbReference type="InterPro" id="IPR002156">
    <property type="entry name" value="RNaseH_domain"/>
</dbReference>
<protein>
    <recommendedName>
        <fullName evidence="2">RNase H type-1 domain-containing protein</fullName>
    </recommendedName>
</protein>
<dbReference type="InterPro" id="IPR044730">
    <property type="entry name" value="RNase_H-like_dom_plant"/>
</dbReference>
<evidence type="ECO:0000313" key="4">
    <source>
        <dbReference type="Proteomes" id="UP001472677"/>
    </source>
</evidence>
<proteinExistence type="predicted"/>
<name>A0ABR2G0T8_9ROSI</name>
<dbReference type="PANTHER" id="PTHR47723:SF19">
    <property type="entry name" value="POLYNUCLEOTIDYL TRANSFERASE, RIBONUCLEASE H-LIKE SUPERFAMILY PROTEIN"/>
    <property type="match status" value="1"/>
</dbReference>
<feature type="chain" id="PRO_5045044194" description="RNase H type-1 domain-containing protein" evidence="1">
    <location>
        <begin position="16"/>
        <end position="112"/>
    </location>
</feature>
<sequence length="112" mass="12332">MHIWTSSMVTAEALACIFGLQAAILDGWDSIIVESDNTGKISRLKSKSPSCWESASIEKDVISCSNELSNISFSFVSRVCNQVANWATKHTKSLQWPDNWMDVLPAGLVNVL</sequence>
<dbReference type="InterPro" id="IPR036397">
    <property type="entry name" value="RNaseH_sf"/>
</dbReference>
<comment type="caution">
    <text evidence="3">The sequence shown here is derived from an EMBL/GenBank/DDBJ whole genome shotgun (WGS) entry which is preliminary data.</text>
</comment>
<organism evidence="3 4">
    <name type="scientific">Hibiscus sabdariffa</name>
    <name type="common">roselle</name>
    <dbReference type="NCBI Taxonomy" id="183260"/>
    <lineage>
        <taxon>Eukaryota</taxon>
        <taxon>Viridiplantae</taxon>
        <taxon>Streptophyta</taxon>
        <taxon>Embryophyta</taxon>
        <taxon>Tracheophyta</taxon>
        <taxon>Spermatophyta</taxon>
        <taxon>Magnoliopsida</taxon>
        <taxon>eudicotyledons</taxon>
        <taxon>Gunneridae</taxon>
        <taxon>Pentapetalae</taxon>
        <taxon>rosids</taxon>
        <taxon>malvids</taxon>
        <taxon>Malvales</taxon>
        <taxon>Malvaceae</taxon>
        <taxon>Malvoideae</taxon>
        <taxon>Hibiscus</taxon>
    </lineage>
</organism>